<protein>
    <recommendedName>
        <fullName evidence="3">CMP/dCMP-type deaminase domain-containing protein</fullName>
    </recommendedName>
</protein>
<dbReference type="GO" id="GO:0008033">
    <property type="term" value="P:tRNA processing"/>
    <property type="evidence" value="ECO:0007669"/>
    <property type="project" value="UniProtKB-KW"/>
</dbReference>
<proteinExistence type="inferred from homology"/>
<evidence type="ECO:0000256" key="2">
    <source>
        <dbReference type="ARBA" id="ARBA00038160"/>
    </source>
</evidence>
<name>A0A0H5RB80_9EUKA</name>
<keyword evidence="1" id="KW-0819">tRNA processing</keyword>
<dbReference type="AlphaFoldDB" id="A0A0H5RB80"/>
<feature type="non-terminal residue" evidence="4">
    <location>
        <position position="1"/>
    </location>
</feature>
<dbReference type="SUPFAM" id="SSF53927">
    <property type="entry name" value="Cytidine deaminase-like"/>
    <property type="match status" value="1"/>
</dbReference>
<dbReference type="PROSITE" id="PS51747">
    <property type="entry name" value="CYT_DCMP_DEAMINASES_2"/>
    <property type="match status" value="1"/>
</dbReference>
<dbReference type="Gene3D" id="3.40.140.10">
    <property type="entry name" value="Cytidine Deaminase, domain 2"/>
    <property type="match status" value="1"/>
</dbReference>
<comment type="similarity">
    <text evidence="2">Belongs to the cytidine and deoxycytidylate deaminase family. ADAT3 subfamily.</text>
</comment>
<organism evidence="4">
    <name type="scientific">Spongospora subterranea</name>
    <dbReference type="NCBI Taxonomy" id="70186"/>
    <lineage>
        <taxon>Eukaryota</taxon>
        <taxon>Sar</taxon>
        <taxon>Rhizaria</taxon>
        <taxon>Endomyxa</taxon>
        <taxon>Phytomyxea</taxon>
        <taxon>Plasmodiophorida</taxon>
        <taxon>Plasmodiophoridae</taxon>
        <taxon>Spongospora</taxon>
    </lineage>
</organism>
<dbReference type="InterPro" id="IPR016193">
    <property type="entry name" value="Cytidine_deaminase-like"/>
</dbReference>
<dbReference type="PANTHER" id="PTHR11079:SF156">
    <property type="entry name" value="INACTIVE TRNA-SPECIFIC ADENOSINE DEAMINASE-LIKE PROTEIN 3-RELATED"/>
    <property type="match status" value="1"/>
</dbReference>
<feature type="domain" description="CMP/dCMP-type deaminase" evidence="3">
    <location>
        <begin position="168"/>
        <end position="308"/>
    </location>
</feature>
<dbReference type="EMBL" id="HACM01010624">
    <property type="protein sequence ID" value="CRZ11066.1"/>
    <property type="molecule type" value="Transcribed_RNA"/>
</dbReference>
<dbReference type="GO" id="GO:0052717">
    <property type="term" value="F:tRNA-specific adenosine-34 deaminase activity"/>
    <property type="evidence" value="ECO:0007669"/>
    <property type="project" value="TreeGrafter"/>
</dbReference>
<dbReference type="InterPro" id="IPR002125">
    <property type="entry name" value="CMP_dCMP_dom"/>
</dbReference>
<dbReference type="PANTHER" id="PTHR11079">
    <property type="entry name" value="CYTOSINE DEAMINASE FAMILY MEMBER"/>
    <property type="match status" value="1"/>
</dbReference>
<evidence type="ECO:0000313" key="4">
    <source>
        <dbReference type="EMBL" id="CRZ11066.1"/>
    </source>
</evidence>
<sequence length="334" mass="37562">ACSEEGAMTSELESVLHENIGQQDDSISQGSQFVVRHVYPHHVDRKVQLITVVVYHVQPRQVQLFLAYIARHAETSQPQLSHLKRVRKSPLDSLLEIIACTESVFNQIDDRIKSDLSEFGSYSTVDVPEYGPLSSDEQTCWQKYWPLSARVQPPRVSPIFPPSPSNRVQSLLNLCRANALSNPGSVSGMVTDPNTGRIIATAIQPILPHNNPLDHVVLKLIDAVSSVNRSGTALKRGGDESEWGSQPYLCRHLDLYLSHEPCVMCSMAVLHSRFARVYYQQALKEWGGLGSQYHLHADQRLNHRFDVFHCTAKQDRVHIPKGCRSTIIDINTNR</sequence>
<dbReference type="GO" id="GO:0005737">
    <property type="term" value="C:cytoplasm"/>
    <property type="evidence" value="ECO:0007669"/>
    <property type="project" value="TreeGrafter"/>
</dbReference>
<evidence type="ECO:0000256" key="1">
    <source>
        <dbReference type="ARBA" id="ARBA00022694"/>
    </source>
</evidence>
<evidence type="ECO:0000259" key="3">
    <source>
        <dbReference type="PROSITE" id="PS51747"/>
    </source>
</evidence>
<accession>A0A0H5RB80</accession>
<reference evidence="4" key="1">
    <citation type="submission" date="2015-04" db="EMBL/GenBank/DDBJ databases">
        <title>The genome sequence of the plant pathogenic Rhizarian Plasmodiophora brassicae reveals insights in its biotrophic life cycle and the origin of chitin synthesis.</title>
        <authorList>
            <person name="Schwelm A."/>
            <person name="Fogelqvist J."/>
            <person name="Knaust A."/>
            <person name="Julke S."/>
            <person name="Lilja T."/>
            <person name="Dhandapani V."/>
            <person name="Bonilla-Rosso G."/>
            <person name="Karlsson M."/>
            <person name="Shevchenko A."/>
            <person name="Choi S.R."/>
            <person name="Kim H.G."/>
            <person name="Park J.Y."/>
            <person name="Lim Y.P."/>
            <person name="Ludwig-Muller J."/>
            <person name="Dixelius C."/>
        </authorList>
    </citation>
    <scope>NUCLEOTIDE SEQUENCE</scope>
    <source>
        <tissue evidence="4">Potato root galls</tissue>
    </source>
</reference>
<dbReference type="GO" id="GO:0005634">
    <property type="term" value="C:nucleus"/>
    <property type="evidence" value="ECO:0007669"/>
    <property type="project" value="TreeGrafter"/>
</dbReference>